<proteinExistence type="predicted"/>
<dbReference type="PANTHER" id="PTHR15002">
    <property type="entry name" value="RIBOSOMAL BIOGENESIS PROTEIN LAS1L"/>
    <property type="match status" value="1"/>
</dbReference>
<dbReference type="InterPro" id="IPR007174">
    <property type="entry name" value="Las1"/>
</dbReference>
<dbReference type="GO" id="GO:0000460">
    <property type="term" value="P:maturation of 5.8S rRNA"/>
    <property type="evidence" value="ECO:0007669"/>
    <property type="project" value="TreeGrafter"/>
</dbReference>
<evidence type="ECO:0000313" key="2">
    <source>
        <dbReference type="Proteomes" id="UP000799421"/>
    </source>
</evidence>
<dbReference type="GO" id="GO:0004519">
    <property type="term" value="F:endonuclease activity"/>
    <property type="evidence" value="ECO:0007669"/>
    <property type="project" value="InterPro"/>
</dbReference>
<dbReference type="EMBL" id="MU005962">
    <property type="protein sequence ID" value="KAF2863229.1"/>
    <property type="molecule type" value="Genomic_DNA"/>
</dbReference>
<reference evidence="1" key="1">
    <citation type="journal article" date="2020" name="Stud. Mycol.">
        <title>101 Dothideomycetes genomes: a test case for predicting lifestyles and emergence of pathogens.</title>
        <authorList>
            <person name="Haridas S."/>
            <person name="Albert R."/>
            <person name="Binder M."/>
            <person name="Bloem J."/>
            <person name="Labutti K."/>
            <person name="Salamov A."/>
            <person name="Andreopoulos B."/>
            <person name="Baker S."/>
            <person name="Barry K."/>
            <person name="Bills G."/>
            <person name="Bluhm B."/>
            <person name="Cannon C."/>
            <person name="Castanera R."/>
            <person name="Culley D."/>
            <person name="Daum C."/>
            <person name="Ezra D."/>
            <person name="Gonzalez J."/>
            <person name="Henrissat B."/>
            <person name="Kuo A."/>
            <person name="Liang C."/>
            <person name="Lipzen A."/>
            <person name="Lutzoni F."/>
            <person name="Magnuson J."/>
            <person name="Mondo S."/>
            <person name="Nolan M."/>
            <person name="Ohm R."/>
            <person name="Pangilinan J."/>
            <person name="Park H.-J."/>
            <person name="Ramirez L."/>
            <person name="Alfaro M."/>
            <person name="Sun H."/>
            <person name="Tritt A."/>
            <person name="Yoshinaga Y."/>
            <person name="Zwiers L.-H."/>
            <person name="Turgeon B."/>
            <person name="Goodwin S."/>
            <person name="Spatafora J."/>
            <person name="Crous P."/>
            <person name="Grigoriev I."/>
        </authorList>
    </citation>
    <scope>NUCLEOTIDE SEQUENCE</scope>
    <source>
        <strain evidence="1">CBS 480.64</strain>
    </source>
</reference>
<organism evidence="1 2">
    <name type="scientific">Piedraia hortae CBS 480.64</name>
    <dbReference type="NCBI Taxonomy" id="1314780"/>
    <lineage>
        <taxon>Eukaryota</taxon>
        <taxon>Fungi</taxon>
        <taxon>Dikarya</taxon>
        <taxon>Ascomycota</taxon>
        <taxon>Pezizomycotina</taxon>
        <taxon>Dothideomycetes</taxon>
        <taxon>Dothideomycetidae</taxon>
        <taxon>Capnodiales</taxon>
        <taxon>Piedraiaceae</taxon>
        <taxon>Piedraia</taxon>
    </lineage>
</organism>
<keyword evidence="2" id="KW-1185">Reference proteome</keyword>
<sequence length="385" mass="42982">MAYTTTPWAKHSDLLTVREKLYKTDPSWGVAQVQAWKLRGNNMPHAVESTAQLIDAQLLDRQLAEDSSPSHSTFPLQATYTAAFTRFVTGFCDIGRSRERNRAMSMQAVAKQINMPLDFVHLRHEATHEELPSLVRLRAVTVRALQWLWTVYWDKLPASEAEGLANGTSSRNEGEAVIKAARAYRKGRVEGLRARRSNLWAEAESELKRLCTTGSASKLAKALVDEKCLIPAKRELGDSMKGAFMLWIDLLHDLATTSPAFQTALVSQLLDQLDRDEAPPEAEASYLWLLHLASKGLIKNMNFILRFCCLHPGTWTQELGQKLISKDAELKSDWGSLLQASRIRPLGLSDMGNQNDAPEIKGDTEIKGGWRRALVRPSVPIGVVV</sequence>
<gene>
    <name evidence="1" type="ORF">K470DRAFT_255345</name>
</gene>
<protein>
    <submittedName>
        <fullName evidence="1">Las1-domain-containing protein</fullName>
    </submittedName>
</protein>
<dbReference type="PANTHER" id="PTHR15002:SF0">
    <property type="entry name" value="RIBOSOMAL BIOGENESIS PROTEIN LAS1L"/>
    <property type="match status" value="1"/>
</dbReference>
<dbReference type="Pfam" id="PF04031">
    <property type="entry name" value="Las1"/>
    <property type="match status" value="1"/>
</dbReference>
<dbReference type="OrthoDB" id="10263222at2759"/>
<dbReference type="GO" id="GO:0090730">
    <property type="term" value="C:Las1 complex"/>
    <property type="evidence" value="ECO:0007669"/>
    <property type="project" value="InterPro"/>
</dbReference>
<dbReference type="GO" id="GO:0030687">
    <property type="term" value="C:preribosome, large subunit precursor"/>
    <property type="evidence" value="ECO:0007669"/>
    <property type="project" value="TreeGrafter"/>
</dbReference>
<evidence type="ECO:0000313" key="1">
    <source>
        <dbReference type="EMBL" id="KAF2863229.1"/>
    </source>
</evidence>
<name>A0A6A7C833_9PEZI</name>
<dbReference type="Proteomes" id="UP000799421">
    <property type="component" value="Unassembled WGS sequence"/>
</dbReference>
<dbReference type="GO" id="GO:0000470">
    <property type="term" value="P:maturation of LSU-rRNA"/>
    <property type="evidence" value="ECO:0007669"/>
    <property type="project" value="TreeGrafter"/>
</dbReference>
<dbReference type="AlphaFoldDB" id="A0A6A7C833"/>
<accession>A0A6A7C833</accession>